<evidence type="ECO:0000259" key="5">
    <source>
        <dbReference type="Pfam" id="PF00278"/>
    </source>
</evidence>
<dbReference type="KEGG" id="sqz:FQU76_11985"/>
<dbReference type="InterPro" id="IPR009006">
    <property type="entry name" value="Ala_racemase/Decarboxylase_C"/>
</dbReference>
<dbReference type="InterPro" id="IPR029066">
    <property type="entry name" value="PLP-binding_barrel"/>
</dbReference>
<feature type="domain" description="Orn/DAP/Arg decarboxylase 2 C-terminal" evidence="5">
    <location>
        <begin position="293"/>
        <end position="387"/>
    </location>
</feature>
<dbReference type="PANTHER" id="PTHR43727">
    <property type="entry name" value="DIAMINOPIMELATE DECARBOXYLASE"/>
    <property type="match status" value="1"/>
</dbReference>
<protein>
    <submittedName>
        <fullName evidence="7">Diaminopimelate decarboxylase</fullName>
    </submittedName>
</protein>
<evidence type="ECO:0000256" key="1">
    <source>
        <dbReference type="ARBA" id="ARBA00001933"/>
    </source>
</evidence>
<dbReference type="Gene3D" id="3.20.20.10">
    <property type="entry name" value="Alanine racemase"/>
    <property type="match status" value="1"/>
</dbReference>
<dbReference type="AlphaFoldDB" id="A0A5B8J6Z6"/>
<evidence type="ECO:0000313" key="7">
    <source>
        <dbReference type="EMBL" id="QDY77117.1"/>
    </source>
</evidence>
<feature type="domain" description="Orn/DAP/Arg decarboxylase 2 N-terminal" evidence="6">
    <location>
        <begin position="49"/>
        <end position="291"/>
    </location>
</feature>
<dbReference type="OrthoDB" id="9802241at2"/>
<dbReference type="PANTHER" id="PTHR43727:SF3">
    <property type="entry name" value="GROUP IV DECARBOXYLASE"/>
    <property type="match status" value="1"/>
</dbReference>
<dbReference type="Proteomes" id="UP000320580">
    <property type="component" value="Chromosome"/>
</dbReference>
<accession>A0A5B8J6Z6</accession>
<dbReference type="InterPro" id="IPR000183">
    <property type="entry name" value="Orn/DAP/Arg_de-COase"/>
</dbReference>
<dbReference type="PROSITE" id="PS00879">
    <property type="entry name" value="ODR_DC_2_2"/>
    <property type="match status" value="1"/>
</dbReference>
<dbReference type="Pfam" id="PF02784">
    <property type="entry name" value="Orn_Arg_deC_N"/>
    <property type="match status" value="1"/>
</dbReference>
<comment type="similarity">
    <text evidence="4">Belongs to the Orn/Lys/Arg decarboxylase class-II family.</text>
</comment>
<keyword evidence="8" id="KW-1185">Reference proteome</keyword>
<feature type="active site" description="Proton donor" evidence="3">
    <location>
        <position position="360"/>
    </location>
</feature>
<evidence type="ECO:0000313" key="8">
    <source>
        <dbReference type="Proteomes" id="UP000320580"/>
    </source>
</evidence>
<dbReference type="GO" id="GO:0008836">
    <property type="term" value="F:diaminopimelate decarboxylase activity"/>
    <property type="evidence" value="ECO:0007669"/>
    <property type="project" value="TreeGrafter"/>
</dbReference>
<evidence type="ECO:0000256" key="3">
    <source>
        <dbReference type="PIRSR" id="PIRSR600183-50"/>
    </source>
</evidence>
<dbReference type="SUPFAM" id="SSF51419">
    <property type="entry name" value="PLP-binding barrel"/>
    <property type="match status" value="1"/>
</dbReference>
<dbReference type="SUPFAM" id="SSF50621">
    <property type="entry name" value="Alanine racemase C-terminal domain-like"/>
    <property type="match status" value="1"/>
</dbReference>
<reference evidence="7 8" key="1">
    <citation type="submission" date="2019-07" db="EMBL/GenBank/DDBJ databases">
        <authorList>
            <person name="Zhu P."/>
        </authorList>
    </citation>
    <scope>NUCLEOTIDE SEQUENCE [LARGE SCALE GENOMIC DNA]</scope>
    <source>
        <strain evidence="7 8">SSL-25</strain>
    </source>
</reference>
<sequence length="444" mass="45916">MTLEGHERARRRDAAVRAAVEQGLLDGDQLVAALLDTAGIRASAAALRAAFAAVTDAPVLHAFAVKAAPLVPVLTLLHAEGIGAEVASPGELALARAAGIPPERTVLDSPAKTVAELREALALGIALNADNAQEVARLDGLVAGATAVPPLGLRVNAQVGGGTIGALSTATATSKFGFALRDEGARKALVGLCLDRPWLTRLHTHSGSQGVPLARMVAGVREVYELAEEINTAAGRQQIDTVDIGGGLPVNFGSDEETPSYEEYARLLKAEVPGLLDGRYGLVTEFGRSLLAKHGLILARVEYAKVSGGRPIALTHAGVQVATRTVYDPGSWPLRIAAYDGAGLPKTGPDVVQDVAGPACFAGDLLARERALPLLAAGDVVAALDTGAYYFSNHYGYNSLPRPGVYGFRETGADGQVSFATVREAQTAAEIVAESGGAHRDALL</sequence>
<evidence type="ECO:0000256" key="4">
    <source>
        <dbReference type="RuleBase" id="RU003737"/>
    </source>
</evidence>
<dbReference type="GO" id="GO:0009089">
    <property type="term" value="P:lysine biosynthetic process via diaminopimelate"/>
    <property type="evidence" value="ECO:0007669"/>
    <property type="project" value="TreeGrafter"/>
</dbReference>
<evidence type="ECO:0000259" key="6">
    <source>
        <dbReference type="Pfam" id="PF02784"/>
    </source>
</evidence>
<proteinExistence type="inferred from homology"/>
<feature type="modified residue" description="N6-(pyridoxal phosphate)lysine" evidence="3">
    <location>
        <position position="66"/>
    </location>
</feature>
<dbReference type="EMBL" id="CP042266">
    <property type="protein sequence ID" value="QDY77117.1"/>
    <property type="molecule type" value="Genomic_DNA"/>
</dbReference>
<dbReference type="InterPro" id="IPR022657">
    <property type="entry name" value="De-COase2_CS"/>
</dbReference>
<comment type="cofactor">
    <cofactor evidence="1 3">
        <name>pyridoxal 5'-phosphate</name>
        <dbReference type="ChEBI" id="CHEBI:597326"/>
    </cofactor>
</comment>
<dbReference type="PRINTS" id="PR01179">
    <property type="entry name" value="ODADCRBXLASE"/>
</dbReference>
<dbReference type="InterPro" id="IPR022643">
    <property type="entry name" value="De-COase2_C"/>
</dbReference>
<organism evidence="7 8">
    <name type="scientific">Streptomyces qinzhouensis</name>
    <dbReference type="NCBI Taxonomy" id="2599401"/>
    <lineage>
        <taxon>Bacteria</taxon>
        <taxon>Bacillati</taxon>
        <taxon>Actinomycetota</taxon>
        <taxon>Actinomycetes</taxon>
        <taxon>Kitasatosporales</taxon>
        <taxon>Streptomycetaceae</taxon>
        <taxon>Streptomyces</taxon>
    </lineage>
</organism>
<evidence type="ECO:0000256" key="2">
    <source>
        <dbReference type="ARBA" id="ARBA00022898"/>
    </source>
</evidence>
<name>A0A5B8J6Z6_9ACTN</name>
<keyword evidence="2 3" id="KW-0663">Pyridoxal phosphate</keyword>
<dbReference type="RefSeq" id="WP_146480403.1">
    <property type="nucleotide sequence ID" value="NZ_CP042266.1"/>
</dbReference>
<dbReference type="InterPro" id="IPR022644">
    <property type="entry name" value="De-COase2_N"/>
</dbReference>
<dbReference type="Pfam" id="PF00278">
    <property type="entry name" value="Orn_DAP_Arg_deC"/>
    <property type="match status" value="1"/>
</dbReference>
<dbReference type="Gene3D" id="2.40.37.10">
    <property type="entry name" value="Lyase, Ornithine Decarboxylase, Chain A, domain 1"/>
    <property type="match status" value="1"/>
</dbReference>
<gene>
    <name evidence="7" type="ORF">FQU76_11985</name>
</gene>